<dbReference type="Proteomes" id="UP000489600">
    <property type="component" value="Unassembled WGS sequence"/>
</dbReference>
<organism evidence="1 2">
    <name type="scientific">Arabis nemorensis</name>
    <dbReference type="NCBI Taxonomy" id="586526"/>
    <lineage>
        <taxon>Eukaryota</taxon>
        <taxon>Viridiplantae</taxon>
        <taxon>Streptophyta</taxon>
        <taxon>Embryophyta</taxon>
        <taxon>Tracheophyta</taxon>
        <taxon>Spermatophyta</taxon>
        <taxon>Magnoliopsida</taxon>
        <taxon>eudicotyledons</taxon>
        <taxon>Gunneridae</taxon>
        <taxon>Pentapetalae</taxon>
        <taxon>rosids</taxon>
        <taxon>malvids</taxon>
        <taxon>Brassicales</taxon>
        <taxon>Brassicaceae</taxon>
        <taxon>Arabideae</taxon>
        <taxon>Arabis</taxon>
    </lineage>
</organism>
<keyword evidence="2" id="KW-1185">Reference proteome</keyword>
<evidence type="ECO:0000313" key="2">
    <source>
        <dbReference type="Proteomes" id="UP000489600"/>
    </source>
</evidence>
<protein>
    <submittedName>
        <fullName evidence="1">Uncharacterized protein</fullName>
    </submittedName>
</protein>
<comment type="caution">
    <text evidence="1">The sequence shown here is derived from an EMBL/GenBank/DDBJ whole genome shotgun (WGS) entry which is preliminary data.</text>
</comment>
<dbReference type="OrthoDB" id="1108126at2759"/>
<reference evidence="1" key="1">
    <citation type="submission" date="2019-07" db="EMBL/GenBank/DDBJ databases">
        <authorList>
            <person name="Dittberner H."/>
        </authorList>
    </citation>
    <scope>NUCLEOTIDE SEQUENCE [LARGE SCALE GENOMIC DNA]</scope>
</reference>
<name>A0A565AZ04_9BRAS</name>
<evidence type="ECO:0000313" key="1">
    <source>
        <dbReference type="EMBL" id="VVA94320.1"/>
    </source>
</evidence>
<dbReference type="AlphaFoldDB" id="A0A565AZ04"/>
<accession>A0A565AZ04</accession>
<proteinExistence type="predicted"/>
<sequence>MRSTDQELTIQFLEKNVKLKTANNLRNNESIFRVRLSTLTIHAQLEHKIDATREASSELSTCMENLDVKTSINTKNVSDLGFKVDEMYQDILGNITSTGKEINTLDKYKNELKVSLTKLTKDIKEFTDQATKPTIGETQRRNKKAMKTINEGTLDNFEKLVRRIPPNVDFNDAWDTYPLEDFFYPTDESRTGIEMTFLKIRRTTKPSMMKIAKEDDPGKFFISFTIKDLTSKMQYLIQNLV</sequence>
<dbReference type="EMBL" id="CABITT030000002">
    <property type="protein sequence ID" value="VVA94320.1"/>
    <property type="molecule type" value="Genomic_DNA"/>
</dbReference>
<gene>
    <name evidence="1" type="ORF">ANE_LOCUS4765</name>
</gene>